<dbReference type="Proteomes" id="UP000381093">
    <property type="component" value="Unassembled WGS sequence"/>
</dbReference>
<dbReference type="EMBL" id="CABVHW010000001">
    <property type="protein sequence ID" value="VVN74686.1"/>
    <property type="molecule type" value="Genomic_DNA"/>
</dbReference>
<dbReference type="RefSeq" id="WP_150763156.1">
    <property type="nucleotide sequence ID" value="NZ_CABVHW010000001.1"/>
</dbReference>
<name>A0A5E7A721_PSEFL</name>
<organism evidence="1 2">
    <name type="scientific">Pseudomonas fluorescens</name>
    <dbReference type="NCBI Taxonomy" id="294"/>
    <lineage>
        <taxon>Bacteria</taxon>
        <taxon>Pseudomonadati</taxon>
        <taxon>Pseudomonadota</taxon>
        <taxon>Gammaproteobacteria</taxon>
        <taxon>Pseudomonadales</taxon>
        <taxon>Pseudomonadaceae</taxon>
        <taxon>Pseudomonas</taxon>
    </lineage>
</organism>
<gene>
    <name evidence="1" type="ORF">PS710_00664</name>
</gene>
<evidence type="ECO:0000313" key="1">
    <source>
        <dbReference type="EMBL" id="VVN74686.1"/>
    </source>
</evidence>
<sequence length="118" mass="13414">MKLTDKQQTVLDELRKIGRENTYRYRETQPYLHQTDCEKIIRGDQACAFGLGGLTYQAGHRLGIPASSVLSTFKALQRKGLVLREESYPEYQRARYWWPVGLAAELASELLPAGEVTP</sequence>
<accession>A0A5E7A721</accession>
<proteinExistence type="predicted"/>
<evidence type="ECO:0008006" key="3">
    <source>
        <dbReference type="Google" id="ProtNLM"/>
    </source>
</evidence>
<dbReference type="AlphaFoldDB" id="A0A5E7A721"/>
<protein>
    <recommendedName>
        <fullName evidence="3">MarR family transcriptional regulator</fullName>
    </recommendedName>
</protein>
<evidence type="ECO:0000313" key="2">
    <source>
        <dbReference type="Proteomes" id="UP000381093"/>
    </source>
</evidence>
<reference evidence="1 2" key="1">
    <citation type="submission" date="2019-09" db="EMBL/GenBank/DDBJ databases">
        <authorList>
            <person name="Chandra G."/>
            <person name="Truman W A."/>
        </authorList>
    </citation>
    <scope>NUCLEOTIDE SEQUENCE [LARGE SCALE GENOMIC DNA]</scope>
    <source>
        <strain evidence="1">PS710</strain>
    </source>
</reference>